<keyword evidence="6" id="KW-1185">Reference proteome</keyword>
<dbReference type="CDD" id="cd16894">
    <property type="entry name" value="MltD-like"/>
    <property type="match status" value="1"/>
</dbReference>
<dbReference type="Pfam" id="PF01464">
    <property type="entry name" value="SLT"/>
    <property type="match status" value="1"/>
</dbReference>
<dbReference type="PANTHER" id="PTHR37423:SF2">
    <property type="entry name" value="MEMBRANE-BOUND LYTIC MUREIN TRANSGLYCOSYLASE C"/>
    <property type="match status" value="1"/>
</dbReference>
<dbReference type="AlphaFoldDB" id="A0A7G5GW26"/>
<dbReference type="Gene3D" id="1.10.530.10">
    <property type="match status" value="1"/>
</dbReference>
<name>A0A7G5GW26_9BACT</name>
<dbReference type="SUPFAM" id="SSF53955">
    <property type="entry name" value="Lysozyme-like"/>
    <property type="match status" value="1"/>
</dbReference>
<reference evidence="5 6" key="1">
    <citation type="submission" date="2020-07" db="EMBL/GenBank/DDBJ databases">
        <title>Spirosoma foliorum sp. nov., isolated from the leaves on the Nejang mountain Korea, Republic of.</title>
        <authorList>
            <person name="Ho H."/>
            <person name="Lee Y.-J."/>
            <person name="Nurcahyanto D.-A."/>
            <person name="Kim S.-G."/>
        </authorList>
    </citation>
    <scope>NUCLEOTIDE SEQUENCE [LARGE SCALE GENOMIC DNA]</scope>
    <source>
        <strain evidence="5 6">PL0136</strain>
    </source>
</reference>
<sequence>MTKLFLIVSAGFGCSFLYLSSAVAQTSQLIALNVAAPVKAITNRLVSATLEESPVHFCGENIPTNHPAIVERWTRTLNQQAALAADLAILKRRASVVFPIIEPILKQYQIPMDFKYLPLLESAVTNRAVSRKGAAGFWQLMPGTAQSLGLSVSHRHDERFNLLKATHAACKYINELYEQLGSWMLVATAYNAGPNYIQQLTRRHPDMHPMALPYRAAETKAYLFQTVAIKELLTRPRIYSDRLSARNLEALSEGTNLVAATERAAILASFDMDERDAARATLNSMGVDEQALEKGITFVTDSTTTVVLLDDEETEEEISPEKSASAPTPTIAQTKSVEPIASSAIRLVTRSLSEGSLTEGKLCLFQVVQPVTLNGRTFAVGDMIQAHIEIIDAGSKRVFLRTDQLTTAQTQEKISIRLVATEQPKQPGVTLPSRLEGWQLSWELL</sequence>
<keyword evidence="3" id="KW-0732">Signal</keyword>
<evidence type="ECO:0000313" key="5">
    <source>
        <dbReference type="EMBL" id="QMW03068.1"/>
    </source>
</evidence>
<gene>
    <name evidence="5" type="ORF">H3H32_35195</name>
</gene>
<dbReference type="Proteomes" id="UP000515369">
    <property type="component" value="Chromosome"/>
</dbReference>
<evidence type="ECO:0000259" key="4">
    <source>
        <dbReference type="Pfam" id="PF01464"/>
    </source>
</evidence>
<dbReference type="PANTHER" id="PTHR37423">
    <property type="entry name" value="SOLUBLE LYTIC MUREIN TRANSGLYCOSYLASE-RELATED"/>
    <property type="match status" value="1"/>
</dbReference>
<dbReference type="InterPro" id="IPR008258">
    <property type="entry name" value="Transglycosylase_SLT_dom_1"/>
</dbReference>
<feature type="signal peptide" evidence="3">
    <location>
        <begin position="1"/>
        <end position="24"/>
    </location>
</feature>
<organism evidence="5 6">
    <name type="scientific">Spirosoma foliorum</name>
    <dbReference type="NCBI Taxonomy" id="2710596"/>
    <lineage>
        <taxon>Bacteria</taxon>
        <taxon>Pseudomonadati</taxon>
        <taxon>Bacteroidota</taxon>
        <taxon>Cytophagia</taxon>
        <taxon>Cytophagales</taxon>
        <taxon>Cytophagaceae</taxon>
        <taxon>Spirosoma</taxon>
    </lineage>
</organism>
<feature type="chain" id="PRO_5029004957" evidence="3">
    <location>
        <begin position="25"/>
        <end position="445"/>
    </location>
</feature>
<dbReference type="KEGG" id="sfol:H3H32_35195"/>
<feature type="region of interest" description="Disordered" evidence="2">
    <location>
        <begin position="312"/>
        <end position="335"/>
    </location>
</feature>
<comment type="similarity">
    <text evidence="1">Belongs to the transglycosylase Slt family.</text>
</comment>
<dbReference type="EMBL" id="CP059732">
    <property type="protein sequence ID" value="QMW03068.1"/>
    <property type="molecule type" value="Genomic_DNA"/>
</dbReference>
<accession>A0A7G5GW26</accession>
<evidence type="ECO:0000256" key="2">
    <source>
        <dbReference type="SAM" id="MobiDB-lite"/>
    </source>
</evidence>
<dbReference type="InterPro" id="IPR023346">
    <property type="entry name" value="Lysozyme-like_dom_sf"/>
</dbReference>
<evidence type="ECO:0000313" key="6">
    <source>
        <dbReference type="Proteomes" id="UP000515369"/>
    </source>
</evidence>
<evidence type="ECO:0000256" key="3">
    <source>
        <dbReference type="SAM" id="SignalP"/>
    </source>
</evidence>
<feature type="domain" description="Transglycosylase SLT" evidence="4">
    <location>
        <begin position="106"/>
        <end position="202"/>
    </location>
</feature>
<evidence type="ECO:0000256" key="1">
    <source>
        <dbReference type="ARBA" id="ARBA00007734"/>
    </source>
</evidence>
<protein>
    <submittedName>
        <fullName evidence="5">Lytic transglycosylase domain-containing protein</fullName>
    </submittedName>
</protein>
<dbReference type="RefSeq" id="WP_182460356.1">
    <property type="nucleotide sequence ID" value="NZ_CP059732.1"/>
</dbReference>
<proteinExistence type="inferred from homology"/>
<feature type="compositionally biased region" description="Polar residues" evidence="2">
    <location>
        <begin position="325"/>
        <end position="335"/>
    </location>
</feature>